<dbReference type="KEGG" id="lac:LBA0063"/>
<reference evidence="1 2" key="1">
    <citation type="journal article" date="2005" name="Proc. Natl. Acad. Sci. U.S.A.">
        <title>Complete genome sequence of the probiotic lactic acid bacterium Lactobacillus acidophilus NCFM.</title>
        <authorList>
            <person name="Altermann E."/>
            <person name="Russell W.M."/>
            <person name="Azcarate-Peril M.A."/>
            <person name="Barrangou R."/>
            <person name="Buck B.L."/>
            <person name="McAuliffe O."/>
            <person name="Souther N."/>
            <person name="Dobson A."/>
            <person name="Duong T."/>
            <person name="Callanan M."/>
            <person name="Lick S."/>
            <person name="Hamrick A."/>
            <person name="Cano R."/>
            <person name="Klaenhammer T.R."/>
        </authorList>
    </citation>
    <scope>NUCLEOTIDE SEQUENCE [LARGE SCALE GENOMIC DNA]</scope>
    <source>
        <strain evidence="2">ATCC 700396 / NCK56 / N2 / NCFM</strain>
    </source>
</reference>
<dbReference type="InterPro" id="IPR036188">
    <property type="entry name" value="FAD/NAD-bd_sf"/>
</dbReference>
<evidence type="ECO:0000313" key="2">
    <source>
        <dbReference type="Proteomes" id="UP000006381"/>
    </source>
</evidence>
<dbReference type="SUPFAM" id="SSF51905">
    <property type="entry name" value="FAD/NAD(P)-binding domain"/>
    <property type="match status" value="1"/>
</dbReference>
<keyword evidence="1" id="KW-0560">Oxidoreductase</keyword>
<dbReference type="BioCyc" id="LACI272621:G1G49-63-MONOMER"/>
<keyword evidence="2" id="KW-1185">Reference proteome</keyword>
<dbReference type="Gene3D" id="3.50.50.60">
    <property type="entry name" value="FAD/NAD(P)-binding domain"/>
    <property type="match status" value="1"/>
</dbReference>
<dbReference type="Proteomes" id="UP000006381">
    <property type="component" value="Chromosome"/>
</dbReference>
<evidence type="ECO:0000313" key="1">
    <source>
        <dbReference type="EMBL" id="AAV41966.1"/>
    </source>
</evidence>
<sequence length="40" mass="4165">MAAVARSIQLGHKVVILEKFPQMGGNTSRAGGPMNAAEPE</sequence>
<dbReference type="EMBL" id="CP000033">
    <property type="protein sequence ID" value="AAV41966.1"/>
    <property type="molecule type" value="Genomic_DNA"/>
</dbReference>
<dbReference type="STRING" id="272621.LBA0063"/>
<dbReference type="HOGENOM" id="CLU_3291299_0_0_9"/>
<dbReference type="EC" id="1.3.99.1" evidence="1"/>
<dbReference type="GO" id="GO:0016491">
    <property type="term" value="F:oxidoreductase activity"/>
    <property type="evidence" value="ECO:0007669"/>
    <property type="project" value="UniProtKB-KW"/>
</dbReference>
<proteinExistence type="predicted"/>
<protein>
    <submittedName>
        <fullName evidence="1">Putative fumarate reductase flavoprotein subunit</fullName>
        <ecNumber evidence="1">1.3.99.1</ecNumber>
    </submittedName>
</protein>
<accession>Q5FMV8</accession>
<gene>
    <name evidence="1" type="ordered locus">LBA0063</name>
</gene>
<dbReference type="AlphaFoldDB" id="Q5FMV8"/>
<organism evidence="2">
    <name type="scientific">Lactobacillus acidophilus (strain ATCC 700396 / NCK56 / N2 / NCFM)</name>
    <dbReference type="NCBI Taxonomy" id="272621"/>
    <lineage>
        <taxon>Bacteria</taxon>
        <taxon>Bacillati</taxon>
        <taxon>Bacillota</taxon>
        <taxon>Bacilli</taxon>
        <taxon>Lactobacillales</taxon>
        <taxon>Lactobacillaceae</taxon>
        <taxon>Lactobacillus</taxon>
    </lineage>
</organism>
<name>Q5FMV8_LACAC</name>
<dbReference type="PATRIC" id="fig|272621.13.peg.62"/>